<dbReference type="GO" id="GO:0047617">
    <property type="term" value="F:fatty acyl-CoA hydrolase activity"/>
    <property type="evidence" value="ECO:0007669"/>
    <property type="project" value="InterPro"/>
</dbReference>
<feature type="domain" description="Thioesterase" evidence="3">
    <location>
        <begin position="76"/>
        <end position="152"/>
    </location>
</feature>
<keyword evidence="2" id="KW-0378">Hydrolase</keyword>
<accession>A0A9X1S2D4</accession>
<evidence type="ECO:0000256" key="2">
    <source>
        <dbReference type="ARBA" id="ARBA00022801"/>
    </source>
</evidence>
<dbReference type="Proteomes" id="UP001139354">
    <property type="component" value="Unassembled WGS sequence"/>
</dbReference>
<dbReference type="EMBL" id="JAGTTN010000002">
    <property type="protein sequence ID" value="MCC2031874.1"/>
    <property type="molecule type" value="Genomic_DNA"/>
</dbReference>
<proteinExistence type="inferred from homology"/>
<protein>
    <submittedName>
        <fullName evidence="4">PaaI family thioesterase</fullName>
    </submittedName>
</protein>
<dbReference type="InterPro" id="IPR029069">
    <property type="entry name" value="HotDog_dom_sf"/>
</dbReference>
<evidence type="ECO:0000259" key="3">
    <source>
        <dbReference type="Pfam" id="PF03061"/>
    </source>
</evidence>
<dbReference type="InterPro" id="IPR039298">
    <property type="entry name" value="ACOT13"/>
</dbReference>
<dbReference type="RefSeq" id="WP_229383806.1">
    <property type="nucleotide sequence ID" value="NZ_JAGTTN010000002.1"/>
</dbReference>
<dbReference type="InterPro" id="IPR003736">
    <property type="entry name" value="PAAI_dom"/>
</dbReference>
<organism evidence="4 5">
    <name type="scientific">Microbacterium allomyrinae</name>
    <dbReference type="NCBI Taxonomy" id="2830666"/>
    <lineage>
        <taxon>Bacteria</taxon>
        <taxon>Bacillati</taxon>
        <taxon>Actinomycetota</taxon>
        <taxon>Actinomycetes</taxon>
        <taxon>Micrococcales</taxon>
        <taxon>Microbacteriaceae</taxon>
        <taxon>Microbacterium</taxon>
    </lineage>
</organism>
<dbReference type="NCBIfam" id="TIGR00369">
    <property type="entry name" value="unchar_dom_1"/>
    <property type="match status" value="1"/>
</dbReference>
<dbReference type="Pfam" id="PF03061">
    <property type="entry name" value="4HBT"/>
    <property type="match status" value="1"/>
</dbReference>
<name>A0A9X1S2D4_9MICO</name>
<reference evidence="4" key="1">
    <citation type="submission" date="2021-04" db="EMBL/GenBank/DDBJ databases">
        <title>Microbacterium tenobrionis sp. nov. and Microbacterium allomyrinae sp. nov., isolated from larvae of Tenobrio molitor and Allomyrina dichotoma, respectively.</title>
        <authorList>
            <person name="Lee S.D."/>
        </authorList>
    </citation>
    <scope>NUCLEOTIDE SEQUENCE</scope>
    <source>
        <strain evidence="4">BWT-G7</strain>
    </source>
</reference>
<evidence type="ECO:0000256" key="1">
    <source>
        <dbReference type="ARBA" id="ARBA00008324"/>
    </source>
</evidence>
<evidence type="ECO:0000313" key="4">
    <source>
        <dbReference type="EMBL" id="MCC2031874.1"/>
    </source>
</evidence>
<dbReference type="Gene3D" id="3.10.129.10">
    <property type="entry name" value="Hotdog Thioesterase"/>
    <property type="match status" value="1"/>
</dbReference>
<dbReference type="SUPFAM" id="SSF54637">
    <property type="entry name" value="Thioesterase/thiol ester dehydrase-isomerase"/>
    <property type="match status" value="1"/>
</dbReference>
<dbReference type="CDD" id="cd03443">
    <property type="entry name" value="PaaI_thioesterase"/>
    <property type="match status" value="1"/>
</dbReference>
<keyword evidence="5" id="KW-1185">Reference proteome</keyword>
<dbReference type="PANTHER" id="PTHR21660">
    <property type="entry name" value="THIOESTERASE SUPERFAMILY MEMBER-RELATED"/>
    <property type="match status" value="1"/>
</dbReference>
<gene>
    <name evidence="4" type="ORF">KEC57_06710</name>
</gene>
<dbReference type="AlphaFoldDB" id="A0A9X1S2D4"/>
<dbReference type="PANTHER" id="PTHR21660:SF1">
    <property type="entry name" value="ACYL-COENZYME A THIOESTERASE 13"/>
    <property type="match status" value="1"/>
</dbReference>
<evidence type="ECO:0000313" key="5">
    <source>
        <dbReference type="Proteomes" id="UP001139354"/>
    </source>
</evidence>
<dbReference type="InterPro" id="IPR006683">
    <property type="entry name" value="Thioestr_dom"/>
</dbReference>
<comment type="similarity">
    <text evidence="1">Belongs to the thioesterase PaaI family.</text>
</comment>
<sequence length="165" mass="17448">MTTDIPRTRTFGWEDPGPPLAASRGLDGLSYLRALIAEELPPPPISRLMNFWMVSAEPGEVAFECEPGEYHYNPLGMVHGGLACTLLDTVVGCAAHTTLPAGVGYTSIDLNVSYLRPILATTGVLRARGRVVKGGSRVIFAEGVLEDAAGTVLATATSSLLVLRP</sequence>
<comment type="caution">
    <text evidence="4">The sequence shown here is derived from an EMBL/GenBank/DDBJ whole genome shotgun (WGS) entry which is preliminary data.</text>
</comment>